<dbReference type="Pfam" id="PF19739">
    <property type="entry name" value="DUF6228"/>
    <property type="match status" value="1"/>
</dbReference>
<dbReference type="EMBL" id="CP159872">
    <property type="protein sequence ID" value="XCM78013.1"/>
    <property type="molecule type" value="Genomic_DNA"/>
</dbReference>
<organism evidence="1">
    <name type="scientific">Kitasatospora camelliae</name>
    <dbReference type="NCBI Taxonomy" id="3156397"/>
    <lineage>
        <taxon>Bacteria</taxon>
        <taxon>Bacillati</taxon>
        <taxon>Actinomycetota</taxon>
        <taxon>Actinomycetes</taxon>
        <taxon>Kitasatosporales</taxon>
        <taxon>Streptomycetaceae</taxon>
        <taxon>Kitasatospora</taxon>
    </lineage>
</organism>
<sequence length="152" mass="16348">MSPRPPEAGAAARLVVRCGNAPGVRVTLGDRRRPDEDTVAFSVRLRGEGLSAKVDDVGLWVWDEDRLPDFFDGLAADVRGWSGERRWTGHRLALSAVFAPGGRVGLTWTVRPRLPAGASWEAALTTWLDAGRQTADLAAGLRGFLGRPYGAA</sequence>
<evidence type="ECO:0000313" key="1">
    <source>
        <dbReference type="EMBL" id="XCM78013.1"/>
    </source>
</evidence>
<dbReference type="InterPro" id="IPR046196">
    <property type="entry name" value="DUF6228"/>
</dbReference>
<dbReference type="RefSeq" id="WP_354637756.1">
    <property type="nucleotide sequence ID" value="NZ_CP159872.1"/>
</dbReference>
<proteinExistence type="predicted"/>
<reference evidence="1" key="1">
    <citation type="submission" date="2024-06" db="EMBL/GenBank/DDBJ databases">
        <title>The genome sequences of Kitasatospora sp. strain HUAS MG31.</title>
        <authorList>
            <person name="Mo P."/>
        </authorList>
    </citation>
    <scope>NUCLEOTIDE SEQUENCE</scope>
    <source>
        <strain evidence="1">HUAS MG31</strain>
    </source>
</reference>
<accession>A0AAU8JQ37</accession>
<dbReference type="AlphaFoldDB" id="A0AAU8JQ37"/>
<gene>
    <name evidence="1" type="ORF">ABWK59_03225</name>
</gene>
<dbReference type="KEGG" id="kcm:ABWK59_03225"/>
<name>A0AAU8JQ37_9ACTN</name>
<protein>
    <submittedName>
        <fullName evidence="1">DUF6228 family protein</fullName>
    </submittedName>
</protein>